<dbReference type="Gene3D" id="3.30.420.10">
    <property type="entry name" value="Ribonuclease H-like superfamily/Ribonuclease H"/>
    <property type="match status" value="1"/>
</dbReference>
<proteinExistence type="predicted"/>
<organism evidence="1 2">
    <name type="scientific">Cordylochernes scorpioides</name>
    <dbReference type="NCBI Taxonomy" id="51811"/>
    <lineage>
        <taxon>Eukaryota</taxon>
        <taxon>Metazoa</taxon>
        <taxon>Ecdysozoa</taxon>
        <taxon>Arthropoda</taxon>
        <taxon>Chelicerata</taxon>
        <taxon>Arachnida</taxon>
        <taxon>Pseudoscorpiones</taxon>
        <taxon>Cheliferoidea</taxon>
        <taxon>Chernetidae</taxon>
        <taxon>Cordylochernes</taxon>
    </lineage>
</organism>
<dbReference type="EMBL" id="CP092882">
    <property type="protein sequence ID" value="UYV81421.1"/>
    <property type="molecule type" value="Genomic_DNA"/>
</dbReference>
<evidence type="ECO:0000313" key="1">
    <source>
        <dbReference type="EMBL" id="UYV81421.1"/>
    </source>
</evidence>
<protein>
    <recommendedName>
        <fullName evidence="3">Secreted protein</fullName>
    </recommendedName>
</protein>
<accession>A0ABY6LM80</accession>
<dbReference type="InterPro" id="IPR036397">
    <property type="entry name" value="RNaseH_sf"/>
</dbReference>
<keyword evidence="2" id="KW-1185">Reference proteome</keyword>
<evidence type="ECO:0000313" key="2">
    <source>
        <dbReference type="Proteomes" id="UP001235939"/>
    </source>
</evidence>
<gene>
    <name evidence="1" type="ORF">LAZ67_20001149</name>
</gene>
<name>A0ABY6LM80_9ARAC</name>
<reference evidence="1 2" key="1">
    <citation type="submission" date="2022-01" db="EMBL/GenBank/DDBJ databases">
        <title>A chromosomal length assembly of Cordylochernes scorpioides.</title>
        <authorList>
            <person name="Zeh D."/>
            <person name="Zeh J."/>
        </authorList>
    </citation>
    <scope>NUCLEOTIDE SEQUENCE [LARGE SCALE GENOMIC DNA]</scope>
    <source>
        <strain evidence="1">IN4F17</strain>
        <tissue evidence="1">Whole Body</tissue>
    </source>
</reference>
<dbReference type="Proteomes" id="UP001235939">
    <property type="component" value="Chromosome 20"/>
</dbReference>
<evidence type="ECO:0008006" key="3">
    <source>
        <dbReference type="Google" id="ProtNLM"/>
    </source>
</evidence>
<sequence>MSLVSYCVLTTVANVSGDVLGSVWILALLSNTTEVHNRMMTERAESNRALRCQPLTPVHRQVRLQGCRERSTWTCANWGRIVFSDESCFFLCPDDRVWRIPLLRFHP</sequence>